<reference evidence="4 6" key="2">
    <citation type="journal article" date="2016" name="Front. Microbiol.">
        <title>Industrial Acetogenic Biocatalysts: A Comparative Metabolic and Genomic Analysis.</title>
        <authorList>
            <person name="Bengelsdorf F."/>
            <person name="Poehlein A."/>
            <person name="Sonja S."/>
            <person name="Erz C."/>
            <person name="Hummel T."/>
            <person name="Hoffmeister S."/>
            <person name="Daniel R."/>
            <person name="Durre P."/>
        </authorList>
    </citation>
    <scope>NUCLEOTIDE SEQUENCE [LARGE SCALE GENOMIC DNA]</scope>
    <source>
        <strain evidence="4 6">PTA-10522</strain>
    </source>
</reference>
<name>A0A162LJ41_9CLOT</name>
<sequence length="270" mass="32491">MMTFMREKKIYCGDKYMEVDIFPYSKMQKEISKGKRSKKRKESAPKQKNLNDKNSRRYFTQLVNSNFGLGDYHVTATYKDEFLPETLEDAEREVTNYLRRINYRREKEGLIPLEYILVTEYNTEENGEKPIRIHHHIIINGGLNRDTIEDLWSRRRKKGEKKGESIGFINVDRLQPDENGVSALCRYLTKRPCSKKRWTSSHNLKKPWYRNNDHKYRRREIEKICKSIPDSYYWEKKYPGWKLANNDYSLKAVYNDITGWSIYLKMIKLE</sequence>
<evidence type="ECO:0000313" key="3">
    <source>
        <dbReference type="EMBL" id="OAA94106.1"/>
    </source>
</evidence>
<feature type="region of interest" description="Disordered" evidence="1">
    <location>
        <begin position="31"/>
        <end position="55"/>
    </location>
</feature>
<reference evidence="3 5" key="1">
    <citation type="journal article" date="2015" name="Biotechnol. Bioeng.">
        <title>Genome sequence and phenotypic characterization of Caulobacter segnis.</title>
        <authorList>
            <person name="Patel S."/>
            <person name="Fletcher B."/>
            <person name="Scott D.C."/>
            <person name="Ely B."/>
        </authorList>
    </citation>
    <scope>NUCLEOTIDE SEQUENCE [LARGE SCALE GENOMIC DNA]</scope>
    <source>
        <strain evidence="3 5">PS02</strain>
    </source>
</reference>
<comment type="caution">
    <text evidence="3">The sequence shown here is derived from an EMBL/GenBank/DDBJ whole genome shotgun (WGS) entry which is preliminary data.</text>
</comment>
<evidence type="ECO:0000313" key="4">
    <source>
        <dbReference type="EMBL" id="OBR96668.1"/>
    </source>
</evidence>
<gene>
    <name evidence="4" type="ORF">CLCOS_08300</name>
    <name evidence="3" type="ORF">WX73_03676</name>
</gene>
<keyword evidence="6" id="KW-1185">Reference proteome</keyword>
<proteinExistence type="predicted"/>
<protein>
    <recommendedName>
        <fullName evidence="2">Replication-associated protein ORF2/G2P domain-containing protein</fullName>
    </recommendedName>
</protein>
<accession>A0A162LJ41</accession>
<evidence type="ECO:0000313" key="6">
    <source>
        <dbReference type="Proteomes" id="UP000093694"/>
    </source>
</evidence>
<evidence type="ECO:0000259" key="2">
    <source>
        <dbReference type="Pfam" id="PF23343"/>
    </source>
</evidence>
<feature type="compositionally biased region" description="Basic and acidic residues" evidence="1">
    <location>
        <begin position="42"/>
        <end position="55"/>
    </location>
</feature>
<dbReference type="InterPro" id="IPR056906">
    <property type="entry name" value="ORF2/G2P_dom"/>
</dbReference>
<dbReference type="Proteomes" id="UP000077384">
    <property type="component" value="Unassembled WGS sequence"/>
</dbReference>
<organism evidence="3 5">
    <name type="scientific">Clostridium coskatii</name>
    <dbReference type="NCBI Taxonomy" id="1705578"/>
    <lineage>
        <taxon>Bacteria</taxon>
        <taxon>Bacillati</taxon>
        <taxon>Bacillota</taxon>
        <taxon>Clostridia</taxon>
        <taxon>Eubacteriales</taxon>
        <taxon>Clostridiaceae</taxon>
        <taxon>Clostridium</taxon>
    </lineage>
</organism>
<dbReference type="AlphaFoldDB" id="A0A162LJ41"/>
<dbReference type="RefSeq" id="WP_063600493.1">
    <property type="nucleotide sequence ID" value="NZ_LITQ01000008.1"/>
</dbReference>
<dbReference type="Pfam" id="PF23343">
    <property type="entry name" value="REP_ORF2-G2P"/>
    <property type="match status" value="1"/>
</dbReference>
<dbReference type="EMBL" id="LROR01000032">
    <property type="protein sequence ID" value="OBR96668.1"/>
    <property type="molecule type" value="Genomic_DNA"/>
</dbReference>
<dbReference type="PATRIC" id="fig|1705578.3.peg.3671"/>
<dbReference type="Proteomes" id="UP000093694">
    <property type="component" value="Unassembled WGS sequence"/>
</dbReference>
<evidence type="ECO:0000256" key="1">
    <source>
        <dbReference type="SAM" id="MobiDB-lite"/>
    </source>
</evidence>
<feature type="domain" description="Replication-associated protein ORF2/G2P" evidence="2">
    <location>
        <begin position="72"/>
        <end position="191"/>
    </location>
</feature>
<dbReference type="EMBL" id="LITQ01000008">
    <property type="protein sequence ID" value="OAA94106.1"/>
    <property type="molecule type" value="Genomic_DNA"/>
</dbReference>
<evidence type="ECO:0000313" key="5">
    <source>
        <dbReference type="Proteomes" id="UP000077384"/>
    </source>
</evidence>